<dbReference type="RefSeq" id="XP_040627769.1">
    <property type="nucleotide sequence ID" value="XM_040776908.1"/>
</dbReference>
<evidence type="ECO:0000313" key="3">
    <source>
        <dbReference type="Proteomes" id="UP000030653"/>
    </source>
</evidence>
<feature type="region of interest" description="Disordered" evidence="1">
    <location>
        <begin position="32"/>
        <end position="51"/>
    </location>
</feature>
<evidence type="ECO:0000256" key="1">
    <source>
        <dbReference type="SAM" id="MobiDB-lite"/>
    </source>
</evidence>
<dbReference type="EMBL" id="JH795865">
    <property type="protein sequence ID" value="EJU00872.1"/>
    <property type="molecule type" value="Genomic_DNA"/>
</dbReference>
<gene>
    <name evidence="2" type="ORF">DACRYDRAFT_89348</name>
</gene>
<feature type="compositionally biased region" description="Basic and acidic residues" evidence="1">
    <location>
        <begin position="33"/>
        <end position="51"/>
    </location>
</feature>
<dbReference type="GeneID" id="63691970"/>
<dbReference type="HOGENOM" id="CLU_3106294_0_0_1"/>
<proteinExistence type="predicted"/>
<dbReference type="Proteomes" id="UP000030653">
    <property type="component" value="Unassembled WGS sequence"/>
</dbReference>
<reference evidence="2 3" key="1">
    <citation type="journal article" date="2012" name="Science">
        <title>The Paleozoic origin of enzymatic lignin decomposition reconstructed from 31 fungal genomes.</title>
        <authorList>
            <person name="Floudas D."/>
            <person name="Binder M."/>
            <person name="Riley R."/>
            <person name="Barry K."/>
            <person name="Blanchette R.A."/>
            <person name="Henrissat B."/>
            <person name="Martinez A.T."/>
            <person name="Otillar R."/>
            <person name="Spatafora J.W."/>
            <person name="Yadav J.S."/>
            <person name="Aerts A."/>
            <person name="Benoit I."/>
            <person name="Boyd A."/>
            <person name="Carlson A."/>
            <person name="Copeland A."/>
            <person name="Coutinho P.M."/>
            <person name="de Vries R.P."/>
            <person name="Ferreira P."/>
            <person name="Findley K."/>
            <person name="Foster B."/>
            <person name="Gaskell J."/>
            <person name="Glotzer D."/>
            <person name="Gorecki P."/>
            <person name="Heitman J."/>
            <person name="Hesse C."/>
            <person name="Hori C."/>
            <person name="Igarashi K."/>
            <person name="Jurgens J.A."/>
            <person name="Kallen N."/>
            <person name="Kersten P."/>
            <person name="Kohler A."/>
            <person name="Kuees U."/>
            <person name="Kumar T.K.A."/>
            <person name="Kuo A."/>
            <person name="LaButti K."/>
            <person name="Larrondo L.F."/>
            <person name="Lindquist E."/>
            <person name="Ling A."/>
            <person name="Lombard V."/>
            <person name="Lucas S."/>
            <person name="Lundell T."/>
            <person name="Martin R."/>
            <person name="McLaughlin D.J."/>
            <person name="Morgenstern I."/>
            <person name="Morin E."/>
            <person name="Murat C."/>
            <person name="Nagy L.G."/>
            <person name="Nolan M."/>
            <person name="Ohm R.A."/>
            <person name="Patyshakuliyeva A."/>
            <person name="Rokas A."/>
            <person name="Ruiz-Duenas F.J."/>
            <person name="Sabat G."/>
            <person name="Salamov A."/>
            <person name="Samejima M."/>
            <person name="Schmutz J."/>
            <person name="Slot J.C."/>
            <person name="St John F."/>
            <person name="Stenlid J."/>
            <person name="Sun H."/>
            <person name="Sun S."/>
            <person name="Syed K."/>
            <person name="Tsang A."/>
            <person name="Wiebenga A."/>
            <person name="Young D."/>
            <person name="Pisabarro A."/>
            <person name="Eastwood D.C."/>
            <person name="Martin F."/>
            <person name="Cullen D."/>
            <person name="Grigoriev I.V."/>
            <person name="Hibbett D.S."/>
        </authorList>
    </citation>
    <scope>NUCLEOTIDE SEQUENCE [LARGE SCALE GENOMIC DNA]</scope>
    <source>
        <strain evidence="2 3">DJM-731 SS1</strain>
    </source>
</reference>
<dbReference type="AlphaFoldDB" id="M5G4T6"/>
<name>M5G4T6_DACPD</name>
<protein>
    <submittedName>
        <fullName evidence="2">Uncharacterized protein</fullName>
    </submittedName>
</protein>
<sequence length="51" mass="5791">MGLLMSGIFGEEKRGADLDYLSLDNGEHVPVQSRRDWHAKPSPADRMHRRG</sequence>
<evidence type="ECO:0000313" key="2">
    <source>
        <dbReference type="EMBL" id="EJU00872.1"/>
    </source>
</evidence>
<accession>M5G4T6</accession>
<keyword evidence="3" id="KW-1185">Reference proteome</keyword>
<organism evidence="2 3">
    <name type="scientific">Dacryopinax primogenitus (strain DJM 731)</name>
    <name type="common">Brown rot fungus</name>
    <dbReference type="NCBI Taxonomy" id="1858805"/>
    <lineage>
        <taxon>Eukaryota</taxon>
        <taxon>Fungi</taxon>
        <taxon>Dikarya</taxon>
        <taxon>Basidiomycota</taxon>
        <taxon>Agaricomycotina</taxon>
        <taxon>Dacrymycetes</taxon>
        <taxon>Dacrymycetales</taxon>
        <taxon>Dacrymycetaceae</taxon>
        <taxon>Dacryopinax</taxon>
    </lineage>
</organism>